<name>J9CNY6_9ZZZZ</name>
<comment type="caution">
    <text evidence="1">The sequence shown here is derived from an EMBL/GenBank/DDBJ whole genome shotgun (WGS) entry which is preliminary data.</text>
</comment>
<dbReference type="Pfam" id="PF02620">
    <property type="entry name" value="YceD"/>
    <property type="match status" value="1"/>
</dbReference>
<proteinExistence type="predicted"/>
<evidence type="ECO:0000313" key="1">
    <source>
        <dbReference type="EMBL" id="EJX01836.1"/>
    </source>
</evidence>
<accession>J9CNY6</accession>
<protein>
    <submittedName>
        <fullName evidence="1">Protein containing DUF177</fullName>
    </submittedName>
</protein>
<dbReference type="EMBL" id="AMCI01002798">
    <property type="protein sequence ID" value="EJX01836.1"/>
    <property type="molecule type" value="Genomic_DNA"/>
</dbReference>
<dbReference type="AlphaFoldDB" id="J9CNY6"/>
<gene>
    <name evidence="1" type="ORF">EVA_10059</name>
</gene>
<organism evidence="1">
    <name type="scientific">gut metagenome</name>
    <dbReference type="NCBI Taxonomy" id="749906"/>
    <lineage>
        <taxon>unclassified sequences</taxon>
        <taxon>metagenomes</taxon>
        <taxon>organismal metagenomes</taxon>
    </lineage>
</organism>
<reference evidence="1" key="1">
    <citation type="journal article" date="2012" name="PLoS ONE">
        <title>Gene sets for utilization of primary and secondary nutrition supplies in the distal gut of endangered iberian lynx.</title>
        <authorList>
            <person name="Alcaide M."/>
            <person name="Messina E."/>
            <person name="Richter M."/>
            <person name="Bargiela R."/>
            <person name="Peplies J."/>
            <person name="Huws S.A."/>
            <person name="Newbold C.J."/>
            <person name="Golyshin P.N."/>
            <person name="Simon M.A."/>
            <person name="Lopez G."/>
            <person name="Yakimov M.M."/>
            <person name="Ferrer M."/>
        </authorList>
    </citation>
    <scope>NUCLEOTIDE SEQUENCE</scope>
</reference>
<dbReference type="InterPro" id="IPR003772">
    <property type="entry name" value="YceD"/>
</dbReference>
<sequence length="147" mass="16645">MLLNIDLRRLAKDGGAVTVSLDNTFFEELDQDEIIGGTLEAVLGVREQVENVFEVTLDVEGQVIVACDRCLEKLDLPVEAHDVLKVYATAEEHLADEVNARFLTGHGFDYDFSWDIYELVEVSLPIQRVHEEGMCNPDMLEYLNKMI</sequence>